<accession>A0ABS8EK33</accession>
<proteinExistence type="predicted"/>
<evidence type="ECO:0000313" key="3">
    <source>
        <dbReference type="Proteomes" id="UP000778797"/>
    </source>
</evidence>
<keyword evidence="3" id="KW-1185">Reference proteome</keyword>
<organism evidence="2 3">
    <name type="scientific">Winogradskyella immobilis</name>
    <dbReference type="NCBI Taxonomy" id="2816852"/>
    <lineage>
        <taxon>Bacteria</taxon>
        <taxon>Pseudomonadati</taxon>
        <taxon>Bacteroidota</taxon>
        <taxon>Flavobacteriia</taxon>
        <taxon>Flavobacteriales</taxon>
        <taxon>Flavobacteriaceae</taxon>
        <taxon>Winogradskyella</taxon>
    </lineage>
</organism>
<dbReference type="EMBL" id="JAFMPT010000003">
    <property type="protein sequence ID" value="MCC1483558.1"/>
    <property type="molecule type" value="Genomic_DNA"/>
</dbReference>
<evidence type="ECO:0000313" key="2">
    <source>
        <dbReference type="EMBL" id="MCC1483558.1"/>
    </source>
</evidence>
<dbReference type="Proteomes" id="UP000778797">
    <property type="component" value="Unassembled WGS sequence"/>
</dbReference>
<keyword evidence="1" id="KW-1133">Transmembrane helix</keyword>
<gene>
    <name evidence="2" type="ORF">J1C55_03050</name>
</gene>
<feature type="transmembrane region" description="Helical" evidence="1">
    <location>
        <begin position="36"/>
        <end position="54"/>
    </location>
</feature>
<dbReference type="Pfam" id="PF13858">
    <property type="entry name" value="DUF4199"/>
    <property type="match status" value="1"/>
</dbReference>
<evidence type="ECO:0000256" key="1">
    <source>
        <dbReference type="SAM" id="Phobius"/>
    </source>
</evidence>
<sequence>MEKTLKSPAINYGLYLGLILIAFTVIGYSMSLNMFVTVWFPFLLLIIIATLGILSSIKTKKALGGFISFKETFKAYFIVIVIGLLMANLFNYILFNFIDTESNSILRELIIEAQLEGMEKWGTPQETIDTQRVNLEKEGNFYAIKNVGLNIGFKIIGYSILGLISSLIIRRKDPNAA</sequence>
<reference evidence="3" key="1">
    <citation type="submission" date="2021-03" db="EMBL/GenBank/DDBJ databases">
        <title>Genome of Cognatishimia sp. F0-27.</title>
        <authorList>
            <person name="Ping X."/>
        </authorList>
    </citation>
    <scope>NUCLEOTIDE SEQUENCE [LARGE SCALE GENOMIC DNA]</scope>
    <source>
        <strain evidence="3">E313</strain>
    </source>
</reference>
<protein>
    <submittedName>
        <fullName evidence="2">DUF4199 domain-containing protein</fullName>
    </submittedName>
</protein>
<feature type="transmembrane region" description="Helical" evidence="1">
    <location>
        <begin position="75"/>
        <end position="98"/>
    </location>
</feature>
<feature type="transmembrane region" description="Helical" evidence="1">
    <location>
        <begin position="12"/>
        <end position="30"/>
    </location>
</feature>
<dbReference type="RefSeq" id="WP_227476011.1">
    <property type="nucleotide sequence ID" value="NZ_JAFMPT010000003.1"/>
</dbReference>
<comment type="caution">
    <text evidence="2">The sequence shown here is derived from an EMBL/GenBank/DDBJ whole genome shotgun (WGS) entry which is preliminary data.</text>
</comment>
<name>A0ABS8EK33_9FLAO</name>
<dbReference type="InterPro" id="IPR025250">
    <property type="entry name" value="DUF4199"/>
</dbReference>
<keyword evidence="1" id="KW-0472">Membrane</keyword>
<reference evidence="3" key="2">
    <citation type="submission" date="2023-07" db="EMBL/GenBank/DDBJ databases">
        <title>Genome of Winogradskyella sp. E313.</title>
        <authorList>
            <person name="Zhou Y."/>
        </authorList>
    </citation>
    <scope>NUCLEOTIDE SEQUENCE [LARGE SCALE GENOMIC DNA]</scope>
    <source>
        <strain evidence="3">E313</strain>
    </source>
</reference>
<feature type="transmembrane region" description="Helical" evidence="1">
    <location>
        <begin position="151"/>
        <end position="169"/>
    </location>
</feature>
<keyword evidence="1" id="KW-0812">Transmembrane</keyword>